<dbReference type="InterPro" id="IPR051457">
    <property type="entry name" value="2-oxoacid:Fd_oxidoreductase"/>
</dbReference>
<dbReference type="GO" id="GO:0051539">
    <property type="term" value="F:4 iron, 4 sulfur cluster binding"/>
    <property type="evidence" value="ECO:0007669"/>
    <property type="project" value="UniProtKB-KW"/>
</dbReference>
<feature type="compositionally biased region" description="Low complexity" evidence="7">
    <location>
        <begin position="8"/>
        <end position="21"/>
    </location>
</feature>
<dbReference type="SUPFAM" id="SSF52922">
    <property type="entry name" value="TK C-terminal domain-like"/>
    <property type="match status" value="1"/>
</dbReference>
<dbReference type="AlphaFoldDB" id="A0A411X5L0"/>
<keyword evidence="3" id="KW-0249">Electron transport</keyword>
<dbReference type="Proteomes" id="UP000628442">
    <property type="component" value="Unassembled WGS sequence"/>
</dbReference>
<evidence type="ECO:0000256" key="5">
    <source>
        <dbReference type="ARBA" id="ARBA00023004"/>
    </source>
</evidence>
<keyword evidence="2" id="KW-0479">Metal-binding</keyword>
<dbReference type="InterPro" id="IPR009014">
    <property type="entry name" value="Transketo_C/PFOR_II"/>
</dbReference>
<dbReference type="SUPFAM" id="SSF53323">
    <property type="entry name" value="Pyruvate-ferredoxin oxidoreductase, PFOR, domain III"/>
    <property type="match status" value="1"/>
</dbReference>
<dbReference type="Gene3D" id="3.40.50.970">
    <property type="match status" value="1"/>
</dbReference>
<keyword evidence="5" id="KW-0408">Iron</keyword>
<feature type="region of interest" description="Disordered" evidence="7">
    <location>
        <begin position="1"/>
        <end position="23"/>
    </location>
</feature>
<evidence type="ECO:0000256" key="2">
    <source>
        <dbReference type="ARBA" id="ARBA00022485"/>
    </source>
</evidence>
<evidence type="ECO:0000313" key="10">
    <source>
        <dbReference type="EMBL" id="QBI04173.1"/>
    </source>
</evidence>
<evidence type="ECO:0000256" key="7">
    <source>
        <dbReference type="SAM" id="MobiDB-lite"/>
    </source>
</evidence>
<dbReference type="PANTHER" id="PTHR48084:SF3">
    <property type="entry name" value="SUBUNIT OF PYRUVATE:FLAVODOXIN OXIDOREDUCTASE"/>
    <property type="match status" value="1"/>
</dbReference>
<keyword evidence="11" id="KW-1185">Reference proteome</keyword>
<dbReference type="InterPro" id="IPR011766">
    <property type="entry name" value="TPP_enzyme_TPP-bd"/>
</dbReference>
<dbReference type="GO" id="GO:0030976">
    <property type="term" value="F:thiamine pyrophosphate binding"/>
    <property type="evidence" value="ECO:0007669"/>
    <property type="project" value="InterPro"/>
</dbReference>
<dbReference type="Pfam" id="PF01558">
    <property type="entry name" value="POR"/>
    <property type="match status" value="1"/>
</dbReference>
<name>A0A411X5L0_9BURK</name>
<reference evidence="9" key="1">
    <citation type="journal article" date="2014" name="Int. J. Syst. Evol. Microbiol.">
        <title>Complete genome sequence of Corynebacterium casei LMG S-19264T (=DSM 44701T), isolated from a smear-ripened cheese.</title>
        <authorList>
            <consortium name="US DOE Joint Genome Institute (JGI-PGF)"/>
            <person name="Walter F."/>
            <person name="Albersmeier A."/>
            <person name="Kalinowski J."/>
            <person name="Ruckert C."/>
        </authorList>
    </citation>
    <scope>NUCLEOTIDE SEQUENCE</scope>
    <source>
        <strain evidence="9">KCTC 12343</strain>
    </source>
</reference>
<dbReference type="SUPFAM" id="SSF52518">
    <property type="entry name" value="Thiamin diphosphate-binding fold (THDP-binding)"/>
    <property type="match status" value="2"/>
</dbReference>
<evidence type="ECO:0000313" key="9">
    <source>
        <dbReference type="EMBL" id="GGY25219.1"/>
    </source>
</evidence>
<dbReference type="GO" id="GO:0045333">
    <property type="term" value="P:cellular respiration"/>
    <property type="evidence" value="ECO:0007669"/>
    <property type="project" value="UniProtKB-ARBA"/>
</dbReference>
<dbReference type="InterPro" id="IPR046667">
    <property type="entry name" value="DUF6537"/>
</dbReference>
<evidence type="ECO:0000313" key="12">
    <source>
        <dbReference type="Proteomes" id="UP000628442"/>
    </source>
</evidence>
<evidence type="ECO:0000313" key="11">
    <source>
        <dbReference type="Proteomes" id="UP000292307"/>
    </source>
</evidence>
<evidence type="ECO:0000256" key="6">
    <source>
        <dbReference type="ARBA" id="ARBA00023014"/>
    </source>
</evidence>
<accession>A0A411X5L0</accession>
<dbReference type="PROSITE" id="PS51379">
    <property type="entry name" value="4FE4S_FER_2"/>
    <property type="match status" value="1"/>
</dbReference>
<gene>
    <name evidence="10" type="ORF">EYF70_27650</name>
    <name evidence="9" type="ORF">GCM10007387_03570</name>
</gene>
<proteinExistence type="predicted"/>
<evidence type="ECO:0000259" key="8">
    <source>
        <dbReference type="PROSITE" id="PS51379"/>
    </source>
</evidence>
<dbReference type="PANTHER" id="PTHR48084">
    <property type="entry name" value="2-OXOGLUTARATE OXIDOREDUCTASE SUBUNIT KORB-RELATED"/>
    <property type="match status" value="1"/>
</dbReference>
<evidence type="ECO:0000256" key="1">
    <source>
        <dbReference type="ARBA" id="ARBA00022448"/>
    </source>
</evidence>
<dbReference type="InterPro" id="IPR019752">
    <property type="entry name" value="Pyrv/ketoisovalerate_OxRed_cat"/>
</dbReference>
<dbReference type="NCBIfam" id="NF009589">
    <property type="entry name" value="PRK13030.1"/>
    <property type="match status" value="1"/>
</dbReference>
<dbReference type="InterPro" id="IPR017896">
    <property type="entry name" value="4Fe4S_Fe-S-bd"/>
</dbReference>
<dbReference type="NCBIfam" id="NF009588">
    <property type="entry name" value="PRK13029.1"/>
    <property type="match status" value="1"/>
</dbReference>
<dbReference type="GO" id="GO:0016625">
    <property type="term" value="F:oxidoreductase activity, acting on the aldehyde or oxo group of donors, iron-sulfur protein as acceptor"/>
    <property type="evidence" value="ECO:0007669"/>
    <property type="project" value="UniProtKB-ARBA"/>
</dbReference>
<dbReference type="InterPro" id="IPR029061">
    <property type="entry name" value="THDP-binding"/>
</dbReference>
<dbReference type="InterPro" id="IPR002869">
    <property type="entry name" value="Pyrv_flavodox_OxRed_cen"/>
</dbReference>
<dbReference type="Gene3D" id="3.40.920.10">
    <property type="entry name" value="Pyruvate-ferredoxin oxidoreductase, PFOR, domain III"/>
    <property type="match status" value="1"/>
</dbReference>
<feature type="domain" description="4Fe-4S ferredoxin-type" evidence="8">
    <location>
        <begin position="665"/>
        <end position="696"/>
    </location>
</feature>
<organism evidence="9 12">
    <name type="scientific">Pseudoduganella albidiflava</name>
    <dbReference type="NCBI Taxonomy" id="321983"/>
    <lineage>
        <taxon>Bacteria</taxon>
        <taxon>Pseudomonadati</taxon>
        <taxon>Pseudomonadota</taxon>
        <taxon>Betaproteobacteria</taxon>
        <taxon>Burkholderiales</taxon>
        <taxon>Oxalobacteraceae</taxon>
        <taxon>Telluria group</taxon>
        <taxon>Pseudoduganella</taxon>
    </lineage>
</organism>
<reference evidence="10 11" key="2">
    <citation type="submission" date="2019-02" db="EMBL/GenBank/DDBJ databases">
        <title>Draft Genome Sequences of Six Type Strains of the Genus Massilia.</title>
        <authorList>
            <person name="Miess H."/>
            <person name="Frediansyhah A."/>
            <person name="Gross H."/>
        </authorList>
    </citation>
    <scope>NUCLEOTIDE SEQUENCE [LARGE SCALE GENOMIC DNA]</scope>
    <source>
        <strain evidence="10 11">DSM 17472</strain>
    </source>
</reference>
<dbReference type="OrthoDB" id="9803617at2"/>
<dbReference type="Proteomes" id="UP000292307">
    <property type="component" value="Chromosome"/>
</dbReference>
<reference evidence="9" key="3">
    <citation type="submission" date="2022-12" db="EMBL/GenBank/DDBJ databases">
        <authorList>
            <person name="Sun Q."/>
            <person name="Kim S."/>
        </authorList>
    </citation>
    <scope>NUCLEOTIDE SEQUENCE</scope>
    <source>
        <strain evidence="9">KCTC 12343</strain>
    </source>
</reference>
<keyword evidence="6" id="KW-0411">Iron-sulfur</keyword>
<protein>
    <submittedName>
        <fullName evidence="9 10">Indolepyruvate ferredoxin oxidoreductase</fullName>
    </submittedName>
</protein>
<keyword evidence="2" id="KW-0004">4Fe-4S</keyword>
<dbReference type="RefSeq" id="WP_131148237.1">
    <property type="nucleotide sequence ID" value="NZ_BMWV01000001.1"/>
</dbReference>
<dbReference type="Pfam" id="PF20169">
    <property type="entry name" value="DUF6537"/>
    <property type="match status" value="1"/>
</dbReference>
<evidence type="ECO:0000256" key="3">
    <source>
        <dbReference type="ARBA" id="ARBA00022982"/>
    </source>
</evidence>
<dbReference type="InterPro" id="IPR002880">
    <property type="entry name" value="Pyrv_Fd/Flavodoxin_OxRdtase_N"/>
</dbReference>
<sequence>MPDTSVKGPGAAAPLPGANGPQPVRLNDVSLDDKYTATSGKIFLSGIQALVRLPLMQRKRDMAAGLNTAGFISGYRGSPLGGLDETLWKTQPHLEAHHVQFVPGVNEDLAATAVWGSQQVDLVGPAKYDGVFAMWYGKGPGVDRCGDVFKHMNHAGTARHGGVLLVAGDDHGAYSSTLPHQSDHIFSACMIPVLYPCNVQEYLDLGVHGWAMSRFSGCAVAFKALADTVESSSSVDADPFRVQVKLPQDFHMPEGGLNARLSNVPLGRQARNQEALMQDYKIYAALAYARENRLNHTTIDNPDAKLGIIASGKSYLDVLEALEELGIDEAMAARVGLRLFKVSMPWPLEPDSVREFAQGLDEILVVEEKRQFVEYQLKEQLYNWRDDVRPRVIGKFDDKGEWVAPRGEWLLPPKADFSVSQVARVIASRIERYVADPHVRDQIKARLVFLDAKDAVLQKAISTPFRPAFYCSGCPHNTSTKVPEGSFALAGIGCHVMATSIYPDMNKLTTHMGGEGAPWIGQAAFSSVPHVFQNLGDGTYFHSGYLAIRAAVAARVNITYKILYNDAVAMTGGQPVDGTVSVPMIAQQMAAEGVKRIALVTEDLSRYADRSNLPAFVTLHDRKEMDAVQRELRDIAGCTVLIYDQTCAAEKRRRRKKKELVDPDKRMVINEAVCEGCGDCGIQSNCVSILPKETEFGRKRTIDQSSCNKDYSCVKGFCPSFVTVEGGTLKKSKADKTHTEDWGALPQPLIPACEQPYNILINGIGGTGVITVGALMGMAAHLEGKGASVLDMTGMSQKNGSVTSHVKIVQSPAHLRAQRIATGEADLVLGCDMLTTGAADAIAKMRPGRTLAVVNLHEQPPGTFAQNADWEYPVADVRALIEESVGGAGAADFVDATRLATGLMGDSIAANLFMLGYAWQRGRIPLTEAALLRAIEMNGVAVESNKKSFLWGRRAAVDVKRVELIATPAQAVVVQMPQSLDSILRKRVDFLTGYQDAAYAGLYQQFVEQVRDREAALGMPSKRLSIAVAKALAKLMAYKDEYEVARLYTDGRFVEQLKSQFEGDFTLKFNLAPPVFAKKDAQGRLVKAEYGSWTWKAFQVLARLKGLRGGPLDIFGRTAERKMERALIGQYRQVMADVLARLTPENYDTAVALAALPEKIRGFGHVKEKAVETYHAEQARLLAAFGGSHQHAA</sequence>
<dbReference type="CDD" id="cd07034">
    <property type="entry name" value="TPP_PYR_PFOR_IOR-alpha_like"/>
    <property type="match status" value="1"/>
</dbReference>
<dbReference type="GO" id="GO:0044281">
    <property type="term" value="P:small molecule metabolic process"/>
    <property type="evidence" value="ECO:0007669"/>
    <property type="project" value="UniProtKB-ARBA"/>
</dbReference>
<dbReference type="Pfam" id="PF02775">
    <property type="entry name" value="TPP_enzyme_C"/>
    <property type="match status" value="1"/>
</dbReference>
<dbReference type="EMBL" id="BMWV01000001">
    <property type="protein sequence ID" value="GGY25219.1"/>
    <property type="molecule type" value="Genomic_DNA"/>
</dbReference>
<keyword evidence="4" id="KW-0560">Oxidoreductase</keyword>
<dbReference type="EMBL" id="CP036401">
    <property type="protein sequence ID" value="QBI04173.1"/>
    <property type="molecule type" value="Genomic_DNA"/>
</dbReference>
<keyword evidence="1" id="KW-0813">Transport</keyword>
<evidence type="ECO:0000256" key="4">
    <source>
        <dbReference type="ARBA" id="ARBA00023002"/>
    </source>
</evidence>